<gene>
    <name evidence="8" type="ORF">H1P_1220002</name>
</gene>
<dbReference type="GO" id="GO:0016020">
    <property type="term" value="C:membrane"/>
    <property type="evidence" value="ECO:0007669"/>
    <property type="project" value="UniProtKB-SubCell"/>
</dbReference>
<evidence type="ECO:0000259" key="7">
    <source>
        <dbReference type="Pfam" id="PF01094"/>
    </source>
</evidence>
<dbReference type="RefSeq" id="WP_144869595.1">
    <property type="nucleotide sequence ID" value="NZ_LR213875.1"/>
</dbReference>
<proteinExistence type="predicted"/>
<name>A0A563VKH4_9CYAN</name>
<sequence length="447" mass="46414">MAQKITKNYTQIFQGLALTVTILSLSACQTADTGGDASTTDAGNTDNADNVSDTSSNGEGLKIGTLFPITGDLASIGQNMPVAVQLAVDTINACNGVNESPVTLVNEDSQTDPSAGVTAMTKLAEVDRVAGVAGAFASSVSGAAVDVAVRNKIMLISPGSTSPVFTDRAQNGEFEGYWARTAPPDTYQAQALAALAQKEGFENVSTVVINNDYGVGFEQQFVQAFEKSGGKIADKNSPVRYDPKAPTLDSEAKAAFGSKPDAVAAVLYAETGSVLLKSAFEQGLTEGVTILLTDGVYSEDFITQVGKTGDGKSIIAGALGTVPGANGQALADFTNLWKENIQKEVSAFVPHSWDAAILMMLAAEAADANTGEGIQSQIREVANAPGTEVTDPCEAMELVRNGEDINYQGASGNVDIDENGDVIGGYDVWQVNEDGTLEVVDNVTPTN</sequence>
<evidence type="ECO:0000256" key="3">
    <source>
        <dbReference type="ARBA" id="ARBA00022989"/>
    </source>
</evidence>
<dbReference type="InterPro" id="IPR028082">
    <property type="entry name" value="Peripla_BP_I"/>
</dbReference>
<dbReference type="Proteomes" id="UP000320055">
    <property type="component" value="Unassembled WGS sequence"/>
</dbReference>
<dbReference type="AlphaFoldDB" id="A0A563VKH4"/>
<feature type="chain" id="PRO_5021911996" evidence="6">
    <location>
        <begin position="32"/>
        <end position="447"/>
    </location>
</feature>
<dbReference type="SUPFAM" id="SSF53822">
    <property type="entry name" value="Periplasmic binding protein-like I"/>
    <property type="match status" value="1"/>
</dbReference>
<evidence type="ECO:0000256" key="6">
    <source>
        <dbReference type="SAM" id="SignalP"/>
    </source>
</evidence>
<keyword evidence="6" id="KW-0732">Signal</keyword>
<dbReference type="CDD" id="cd06346">
    <property type="entry name" value="PBP1_ABC_ligand_binding-like"/>
    <property type="match status" value="1"/>
</dbReference>
<evidence type="ECO:0000256" key="5">
    <source>
        <dbReference type="SAM" id="MobiDB-lite"/>
    </source>
</evidence>
<dbReference type="OrthoDB" id="7337537at2"/>
<dbReference type="Gene3D" id="3.40.50.2300">
    <property type="match status" value="2"/>
</dbReference>
<evidence type="ECO:0000256" key="2">
    <source>
        <dbReference type="ARBA" id="ARBA00022692"/>
    </source>
</evidence>
<dbReference type="Pfam" id="PF01094">
    <property type="entry name" value="ANF_receptor"/>
    <property type="match status" value="1"/>
</dbReference>
<comment type="subcellular location">
    <subcellularLocation>
        <location evidence="1">Membrane</location>
    </subcellularLocation>
</comment>
<keyword evidence="2" id="KW-0812">Transmembrane</keyword>
<feature type="signal peptide" evidence="6">
    <location>
        <begin position="1"/>
        <end position="31"/>
    </location>
</feature>
<keyword evidence="4" id="KW-0472">Membrane</keyword>
<protein>
    <submittedName>
        <fullName evidence="8">ABC-type branched-chain amino acid transport system, periplasmic component</fullName>
    </submittedName>
</protein>
<evidence type="ECO:0000256" key="4">
    <source>
        <dbReference type="ARBA" id="ARBA00023136"/>
    </source>
</evidence>
<evidence type="ECO:0000313" key="9">
    <source>
        <dbReference type="Proteomes" id="UP000320055"/>
    </source>
</evidence>
<feature type="compositionally biased region" description="Low complexity" evidence="5">
    <location>
        <begin position="33"/>
        <end position="50"/>
    </location>
</feature>
<feature type="domain" description="Receptor ligand binding region" evidence="7">
    <location>
        <begin position="82"/>
        <end position="433"/>
    </location>
</feature>
<organism evidence="8 9">
    <name type="scientific">Hyella patelloides LEGE 07179</name>
    <dbReference type="NCBI Taxonomy" id="945734"/>
    <lineage>
        <taxon>Bacteria</taxon>
        <taxon>Bacillati</taxon>
        <taxon>Cyanobacteriota</taxon>
        <taxon>Cyanophyceae</taxon>
        <taxon>Pleurocapsales</taxon>
        <taxon>Hyellaceae</taxon>
        <taxon>Hyella</taxon>
    </lineage>
</organism>
<dbReference type="PROSITE" id="PS51257">
    <property type="entry name" value="PROKAR_LIPOPROTEIN"/>
    <property type="match status" value="1"/>
</dbReference>
<dbReference type="PANTHER" id="PTHR30483:SF6">
    <property type="entry name" value="PERIPLASMIC BINDING PROTEIN OF ABC TRANSPORTER FOR NATURAL AMINO ACIDS"/>
    <property type="match status" value="1"/>
</dbReference>
<reference evidence="8 9" key="1">
    <citation type="submission" date="2019-01" db="EMBL/GenBank/DDBJ databases">
        <authorList>
            <person name="Brito A."/>
        </authorList>
    </citation>
    <scope>NUCLEOTIDE SEQUENCE [LARGE SCALE GENOMIC DNA]</scope>
    <source>
        <strain evidence="8">1</strain>
    </source>
</reference>
<dbReference type="InterPro" id="IPR051010">
    <property type="entry name" value="BCAA_transport"/>
</dbReference>
<evidence type="ECO:0000313" key="8">
    <source>
        <dbReference type="EMBL" id="VEP11833.1"/>
    </source>
</evidence>
<feature type="region of interest" description="Disordered" evidence="5">
    <location>
        <begin position="33"/>
        <end position="56"/>
    </location>
</feature>
<dbReference type="PANTHER" id="PTHR30483">
    <property type="entry name" value="LEUCINE-SPECIFIC-BINDING PROTEIN"/>
    <property type="match status" value="1"/>
</dbReference>
<dbReference type="InterPro" id="IPR001828">
    <property type="entry name" value="ANF_lig-bd_rcpt"/>
</dbReference>
<evidence type="ECO:0000256" key="1">
    <source>
        <dbReference type="ARBA" id="ARBA00004370"/>
    </source>
</evidence>
<dbReference type="EMBL" id="CAACVJ010000027">
    <property type="protein sequence ID" value="VEP11833.1"/>
    <property type="molecule type" value="Genomic_DNA"/>
</dbReference>
<accession>A0A563VKH4</accession>
<keyword evidence="3" id="KW-1133">Transmembrane helix</keyword>
<keyword evidence="9" id="KW-1185">Reference proteome</keyword>